<accession>A0A0C3CYP7</accession>
<dbReference type="PROSITE" id="PS50127">
    <property type="entry name" value="UBC_2"/>
    <property type="match status" value="1"/>
</dbReference>
<dbReference type="SMART" id="SM00212">
    <property type="entry name" value="UBCc"/>
    <property type="match status" value="1"/>
</dbReference>
<sequence>MSPPGKRTSTSSSSSSSARTPTKRILAELSAYASSPSPVITSLAPISHSNILSLRAVLSGAHLPPSTGYSTGRFLLSIIVPPNYPLSPPTITFVTRICHPNVKFETGEICLDVLKENWTPILGVVGALESVARLLEEPGTDSPLNVDCAALLREGDFIGARGLVGFYCAEERFVGELKEDEGE</sequence>
<dbReference type="InterPro" id="IPR000608">
    <property type="entry name" value="UBC"/>
</dbReference>
<reference evidence="4 5" key="1">
    <citation type="submission" date="2014-04" db="EMBL/GenBank/DDBJ databases">
        <authorList>
            <consortium name="DOE Joint Genome Institute"/>
            <person name="Kuo A."/>
            <person name="Martino E."/>
            <person name="Perotto S."/>
            <person name="Kohler A."/>
            <person name="Nagy L.G."/>
            <person name="Floudas D."/>
            <person name="Copeland A."/>
            <person name="Barry K.W."/>
            <person name="Cichocki N."/>
            <person name="Veneault-Fourrey C."/>
            <person name="LaButti K."/>
            <person name="Lindquist E.A."/>
            <person name="Lipzen A."/>
            <person name="Lundell T."/>
            <person name="Morin E."/>
            <person name="Murat C."/>
            <person name="Sun H."/>
            <person name="Tunlid A."/>
            <person name="Henrissat B."/>
            <person name="Grigoriev I.V."/>
            <person name="Hibbett D.S."/>
            <person name="Martin F."/>
            <person name="Nordberg H.P."/>
            <person name="Cantor M.N."/>
            <person name="Hua S.X."/>
        </authorList>
    </citation>
    <scope>NUCLEOTIDE SEQUENCE [LARGE SCALE GENOMIC DNA]</scope>
    <source>
        <strain evidence="4 5">Zn</strain>
    </source>
</reference>
<dbReference type="Gene3D" id="3.10.110.10">
    <property type="entry name" value="Ubiquitin Conjugating Enzyme"/>
    <property type="match status" value="1"/>
</dbReference>
<feature type="region of interest" description="Disordered" evidence="2">
    <location>
        <begin position="1"/>
        <end position="21"/>
    </location>
</feature>
<feature type="domain" description="UBC core" evidence="3">
    <location>
        <begin position="20"/>
        <end position="173"/>
    </location>
</feature>
<dbReference type="Proteomes" id="UP000054321">
    <property type="component" value="Unassembled WGS sequence"/>
</dbReference>
<evidence type="ECO:0000313" key="4">
    <source>
        <dbReference type="EMBL" id="KIN04124.1"/>
    </source>
</evidence>
<dbReference type="EMBL" id="KN832873">
    <property type="protein sequence ID" value="KIN04124.1"/>
    <property type="molecule type" value="Genomic_DNA"/>
</dbReference>
<evidence type="ECO:0000256" key="1">
    <source>
        <dbReference type="ARBA" id="ARBA00022786"/>
    </source>
</evidence>
<evidence type="ECO:0000313" key="5">
    <source>
        <dbReference type="Proteomes" id="UP000054321"/>
    </source>
</evidence>
<dbReference type="CDD" id="cd23812">
    <property type="entry name" value="UBCc_ScPEX4-like"/>
    <property type="match status" value="1"/>
</dbReference>
<reference evidence="5" key="2">
    <citation type="submission" date="2015-01" db="EMBL/GenBank/DDBJ databases">
        <title>Evolutionary Origins and Diversification of the Mycorrhizal Mutualists.</title>
        <authorList>
            <consortium name="DOE Joint Genome Institute"/>
            <consortium name="Mycorrhizal Genomics Consortium"/>
            <person name="Kohler A."/>
            <person name="Kuo A."/>
            <person name="Nagy L.G."/>
            <person name="Floudas D."/>
            <person name="Copeland A."/>
            <person name="Barry K.W."/>
            <person name="Cichocki N."/>
            <person name="Veneault-Fourrey C."/>
            <person name="LaButti K."/>
            <person name="Lindquist E.A."/>
            <person name="Lipzen A."/>
            <person name="Lundell T."/>
            <person name="Morin E."/>
            <person name="Murat C."/>
            <person name="Riley R."/>
            <person name="Ohm R."/>
            <person name="Sun H."/>
            <person name="Tunlid A."/>
            <person name="Henrissat B."/>
            <person name="Grigoriev I.V."/>
            <person name="Hibbett D.S."/>
            <person name="Martin F."/>
        </authorList>
    </citation>
    <scope>NUCLEOTIDE SEQUENCE [LARGE SCALE GENOMIC DNA]</scope>
    <source>
        <strain evidence="5">Zn</strain>
    </source>
</reference>
<name>A0A0C3CYP7_OIDMZ</name>
<dbReference type="PANTHER" id="PTHR24067">
    <property type="entry name" value="UBIQUITIN-CONJUGATING ENZYME E2"/>
    <property type="match status" value="1"/>
</dbReference>
<dbReference type="OrthoDB" id="9973183at2759"/>
<proteinExistence type="predicted"/>
<dbReference type="AlphaFoldDB" id="A0A0C3CYP7"/>
<protein>
    <recommendedName>
        <fullName evidence="3">UBC core domain-containing protein</fullName>
    </recommendedName>
</protein>
<keyword evidence="1" id="KW-0833">Ubl conjugation pathway</keyword>
<dbReference type="Pfam" id="PF00179">
    <property type="entry name" value="UQ_con"/>
    <property type="match status" value="1"/>
</dbReference>
<feature type="compositionally biased region" description="Low complexity" evidence="2">
    <location>
        <begin position="8"/>
        <end position="17"/>
    </location>
</feature>
<dbReference type="InParanoid" id="A0A0C3CYP7"/>
<dbReference type="SUPFAM" id="SSF54495">
    <property type="entry name" value="UBC-like"/>
    <property type="match status" value="1"/>
</dbReference>
<dbReference type="FunCoup" id="A0A0C3CYP7">
    <property type="interactions" value="93"/>
</dbReference>
<gene>
    <name evidence="4" type="ORF">OIDMADRAFT_194373</name>
</gene>
<organism evidence="4 5">
    <name type="scientific">Oidiodendron maius (strain Zn)</name>
    <dbReference type="NCBI Taxonomy" id="913774"/>
    <lineage>
        <taxon>Eukaryota</taxon>
        <taxon>Fungi</taxon>
        <taxon>Dikarya</taxon>
        <taxon>Ascomycota</taxon>
        <taxon>Pezizomycotina</taxon>
        <taxon>Leotiomycetes</taxon>
        <taxon>Leotiomycetes incertae sedis</taxon>
        <taxon>Myxotrichaceae</taxon>
        <taxon>Oidiodendron</taxon>
    </lineage>
</organism>
<dbReference type="HOGENOM" id="CLU_030988_13_0_1"/>
<dbReference type="InterPro" id="IPR050113">
    <property type="entry name" value="Ub_conjugating_enzyme"/>
</dbReference>
<dbReference type="InterPro" id="IPR016135">
    <property type="entry name" value="UBQ-conjugating_enzyme/RWD"/>
</dbReference>
<evidence type="ECO:0000256" key="2">
    <source>
        <dbReference type="SAM" id="MobiDB-lite"/>
    </source>
</evidence>
<dbReference type="STRING" id="913774.A0A0C3CYP7"/>
<keyword evidence="5" id="KW-1185">Reference proteome</keyword>
<evidence type="ECO:0000259" key="3">
    <source>
        <dbReference type="PROSITE" id="PS50127"/>
    </source>
</evidence>